<keyword evidence="3" id="KW-0325">Glycoprotein</keyword>
<feature type="signal peptide" evidence="7">
    <location>
        <begin position="1"/>
        <end position="23"/>
    </location>
</feature>
<sequence>MRMLHLVACALLALLCLPDFSRGESYFGDSVCQINAIQDLTNFQVSLQFKTGKRSGRLLLAAGAEDYLSIELYNGQLQAKMNMGAGEIVLPSTKGLQLNNLLDHHVSVSLDNGKMTMKIDDLDPTSVEASEGEDLNIDIGVFLGGTGSLETSYLNHAIPPFRGCISNVEFMSHQFDILGVMNKDCRDTKEPCSIEFEASDGEAISFISPDSFVSFPAWIKTTGDARTLEMLMKTTIEDALLTFHPGQGSDFIALGVVGGNLKGVVDLGGGIVVLENQEIRLDDDQWHRIRVQVDPSKFEMQVDSQPVSVPLNGLESLDLVGNLYLGGIQAKMKDVFREAGYLSRMEDEITSESFIGCLGEIKVNKKDKNLQDALVTKDIHVKCEGEDDDYSTYYDEIITTTAPVRIRFAGQNPEERHCLPTKDMPEIFQNVTKLLDITNLLVPEGGESFLSLKNLKPTFDISAAGIRQSQIIFTLQNDPWYGLVDMNINTKRSKKFTLLDIVNRKIKYLHDGNEQYGDQIELEVMVHSNSYIPDCLKVSRPYVLPVEILPVNDIPQLSGGDISITENGRTRLSPSLIKLVDSDTRCDDLIVTVRSEARPAQGYLENSHQPGESIREFTCRQLKDGLIFYVHKSGSVGGLSFQVSDGHSVSPQTTFNLSVTQPQMSLVTNTGLLLSQGDNATIGILNLAASAIPKSGDITYKLKQPLRFGQLHLISNENMAKQVTAFHQSDLERGILKYFSTDSSDQEDIVTEYIRFDAQLGHFTLANNTFLIKITPAQVKVGNINPLEVVNGEQKTITGLEVALRGDLDANSIKYIVLMSPSFGTLQFGGKELRVGDTFSQQDVQNGHLSYRVTEHRSVDSSDQFQFRVFAENQYSPVYTYPIKIQADSNAPVLTNKRLVVVEGGENILNKEYLWIQTPVSTDFVYKVLQNPQHGHLIRETPGLPRFEGAVAFFSNEDLLLNRLIYKHDGTGTSSDQFTFQTFDQGHIAEVAAHGTFKISITPRNDYVPQRVVDKTFDVVRNGQRLLTTDYILFSDDDSSFNDTQLVYVRVGIRSGSIVSSADPSVPLFRFTQADLRDGNVLFVHHGADRERFQLQVSDGVHKTTALLDIQAGDPYLHVVSNNMVFMNHATTKTLNTTMLRTESNMDIRDDGEITYTVTSPPTDGRIIVSGIEASRFTQKDLAKGVVSYEHNDQGAKSQDSFHFIVKAKGLSEDGLFNIKISGQEQPLEPEVINNKVIISFEGEHAVIDQDHLKVDQADVLPSEIVFTIKDPPRLGHVVMLMNNSDSTASPTLEYIQSFTQEDINNGNILYVSSSALGSDTFTIDVSNGFATLETIEVPINIVPRLIPVQAMNFTVREGGAMTLSQDLLNISHVFYMVANIDFLVETAPKHGDIRYLNGEDYELSSFTWDEVKQNVIHYLHDGSETTEDSFVLTASDFENTRRSYPITFGITVIPVNDEPPELERNSGLEVLVGEESEITSRVLNTKDSDTQPEELVYTIEELSNGIVALKVAPHEGIDNFTQAQIDNGEVIFIHQGSESGGFSFTVTDGEHTSPLYRFVVTARQLTITMETEGELMVFPGSRQVISSRILKAVTSEDGDEISFSIARPPRLGRLIRPKGRNQFEEITRFTQTELESGNIYYEHQMPEQPFWVVRDSIELLLSSPPAPELKHVLPVTISYYATDSNVFSQLWKNKGLDVVQGQRKVVDSSRLDASNLLASLPVSESSDQDVVFEVKQFPTHGRLFVGGVDLARDTPYFLQENVDKEELEYLHDDSEASTDSFSFHVRLNPRGRDLSAPSQSTVVLDEIFHMTVRRRDSRPPELVSPELLLEVLQGSSAALSKKYLNTTDEDSTPDEVLFTITKSPSNGRVINAITKEPIKQFTQEDVDAERVMFVSDGSLLGGFMEFTVSDGKHRTDPYTLHIGILARNLVLTIPQEIYVRQGDDETLITGSMLKASTGGPVEEEVLYKITTQPKYASVMVDRQATSAFTQKQVNEGRVSVRFVKSTSSRDSVSLVARSRAANVSSVLNITVKPLVNLPKDPLLPRGSTVLVDKKLLDSTPLANKTKNLPMFSVIQQPQSGRFVWAKGTNVGQTADSFTQKDLEEGHIVLEIQNSSARQGVSEDRDEARFLLKAHGVPPAECILPFKTAPYSPSGVYGATLLKFPPVERQVVSRRNSIWAILIPILVILLLVILAAVLAYYLVRRNKTGKHNVQTVATKPKNGDVSQETFRKTDATSNIAMSNMGSKETDPEIIQQCRSTNPALKKNQYWV</sequence>
<feature type="chain" id="PRO_5044201411" description="Laminin G domain-containing protein" evidence="7">
    <location>
        <begin position="24"/>
        <end position="2271"/>
    </location>
</feature>
<keyword evidence="10" id="KW-1185">Reference proteome</keyword>
<evidence type="ECO:0000256" key="4">
    <source>
        <dbReference type="PROSITE-ProRule" id="PRU00122"/>
    </source>
</evidence>
<keyword evidence="2" id="KW-0677">Repeat</keyword>
<dbReference type="Pfam" id="PF16184">
    <property type="entry name" value="Cadherin_3"/>
    <property type="match status" value="11"/>
</dbReference>
<keyword evidence="6" id="KW-0472">Membrane</keyword>
<evidence type="ECO:0000256" key="1">
    <source>
        <dbReference type="ARBA" id="ARBA00022729"/>
    </source>
</evidence>
<dbReference type="GeneTree" id="ENSGT00940000154091"/>
<dbReference type="PANTHER" id="PTHR45739">
    <property type="entry name" value="MATRIX PROTEIN, PUTATIVE-RELATED"/>
    <property type="match status" value="1"/>
</dbReference>
<dbReference type="InterPro" id="IPR039005">
    <property type="entry name" value="CSPG_rpt"/>
</dbReference>
<reference evidence="9" key="2">
    <citation type="submission" date="2025-08" db="UniProtKB">
        <authorList>
            <consortium name="Ensembl"/>
        </authorList>
    </citation>
    <scope>IDENTIFICATION</scope>
</reference>
<evidence type="ECO:0000256" key="5">
    <source>
        <dbReference type="PROSITE-ProRule" id="PRU01201"/>
    </source>
</evidence>
<dbReference type="SMART" id="SM00282">
    <property type="entry name" value="LamG"/>
    <property type="match status" value="2"/>
</dbReference>
<feature type="repeat" description="CSPG" evidence="5">
    <location>
        <begin position="1345"/>
        <end position="1436"/>
    </location>
</feature>
<dbReference type="CDD" id="cd00110">
    <property type="entry name" value="LamG"/>
    <property type="match status" value="2"/>
</dbReference>
<feature type="repeat" description="CSPG" evidence="5">
    <location>
        <begin position="1460"/>
        <end position="1550"/>
    </location>
</feature>
<keyword evidence="6" id="KW-0812">Transmembrane</keyword>
<evidence type="ECO:0000256" key="7">
    <source>
        <dbReference type="SAM" id="SignalP"/>
    </source>
</evidence>
<keyword evidence="6" id="KW-1133">Transmembrane helix</keyword>
<name>A0AAY4C9F1_9TELE</name>
<feature type="repeat" description="CSPG" evidence="5">
    <location>
        <begin position="431"/>
        <end position="525"/>
    </location>
</feature>
<dbReference type="SUPFAM" id="SSF49899">
    <property type="entry name" value="Concanavalin A-like lectins/glucanases"/>
    <property type="match status" value="2"/>
</dbReference>
<feature type="repeat" description="CSPG" evidence="5">
    <location>
        <begin position="1688"/>
        <end position="1787"/>
    </location>
</feature>
<proteinExistence type="predicted"/>
<feature type="repeat" description="CSPG" evidence="5">
    <location>
        <begin position="1116"/>
        <end position="1207"/>
    </location>
</feature>
<evidence type="ECO:0000313" key="9">
    <source>
        <dbReference type="Ensembl" id="ENSDCDP00010029810.1"/>
    </source>
</evidence>
<dbReference type="PANTHER" id="PTHR45739:SF13">
    <property type="entry name" value="CHONDROITIN SULFATE PROTEOGLYCAN 4"/>
    <property type="match status" value="1"/>
</dbReference>
<feature type="domain" description="Laminin G" evidence="8">
    <location>
        <begin position="202"/>
        <end position="383"/>
    </location>
</feature>
<accession>A0AAY4C9F1</accession>
<dbReference type="PROSITE" id="PS50025">
    <property type="entry name" value="LAM_G_DOMAIN"/>
    <property type="match status" value="2"/>
</dbReference>
<organism evidence="9 10">
    <name type="scientific">Denticeps clupeoides</name>
    <name type="common">denticle herring</name>
    <dbReference type="NCBI Taxonomy" id="299321"/>
    <lineage>
        <taxon>Eukaryota</taxon>
        <taxon>Metazoa</taxon>
        <taxon>Chordata</taxon>
        <taxon>Craniata</taxon>
        <taxon>Vertebrata</taxon>
        <taxon>Euteleostomi</taxon>
        <taxon>Actinopterygii</taxon>
        <taxon>Neopterygii</taxon>
        <taxon>Teleostei</taxon>
        <taxon>Clupei</taxon>
        <taxon>Clupeiformes</taxon>
        <taxon>Denticipitoidei</taxon>
        <taxon>Denticipitidae</taxon>
        <taxon>Denticeps</taxon>
    </lineage>
</organism>
<protein>
    <recommendedName>
        <fullName evidence="8">Laminin G domain-containing protein</fullName>
    </recommendedName>
</protein>
<dbReference type="GO" id="GO:0009653">
    <property type="term" value="P:anatomical structure morphogenesis"/>
    <property type="evidence" value="ECO:0007669"/>
    <property type="project" value="TreeGrafter"/>
</dbReference>
<reference evidence="9" key="3">
    <citation type="submission" date="2025-09" db="UniProtKB">
        <authorList>
            <consortium name="Ensembl"/>
        </authorList>
    </citation>
    <scope>IDENTIFICATION</scope>
</reference>
<feature type="repeat" description="CSPG" evidence="5">
    <location>
        <begin position="778"/>
        <end position="870"/>
    </location>
</feature>
<dbReference type="PROSITE" id="PS51854">
    <property type="entry name" value="CSPG"/>
    <property type="match status" value="12"/>
</dbReference>
<feature type="repeat" description="CSPG" evidence="5">
    <location>
        <begin position="1819"/>
        <end position="1912"/>
    </location>
</feature>
<keyword evidence="1 7" id="KW-0732">Signal</keyword>
<evidence type="ECO:0000256" key="2">
    <source>
        <dbReference type="ARBA" id="ARBA00022737"/>
    </source>
</evidence>
<dbReference type="Pfam" id="PF02210">
    <property type="entry name" value="Laminin_G_2"/>
    <property type="match status" value="2"/>
</dbReference>
<dbReference type="InterPro" id="IPR051561">
    <property type="entry name" value="FRAS1_ECM"/>
</dbReference>
<dbReference type="Proteomes" id="UP000694580">
    <property type="component" value="Chromosome 17"/>
</dbReference>
<feature type="repeat" description="CSPG" evidence="5">
    <location>
        <begin position="1008"/>
        <end position="1100"/>
    </location>
</feature>
<dbReference type="InterPro" id="IPR013320">
    <property type="entry name" value="ConA-like_dom_sf"/>
</dbReference>
<feature type="repeat" description="CSPG" evidence="5">
    <location>
        <begin position="1567"/>
        <end position="1663"/>
    </location>
</feature>
<dbReference type="Gene3D" id="2.60.120.200">
    <property type="match status" value="2"/>
</dbReference>
<dbReference type="Ensembl" id="ENSDCDT00010036980.1">
    <property type="protein sequence ID" value="ENSDCDP00010029810.1"/>
    <property type="gene ID" value="ENSDCDG00010019034.1"/>
</dbReference>
<feature type="repeat" description="CSPG" evidence="5">
    <location>
        <begin position="1229"/>
        <end position="1329"/>
    </location>
</feature>
<feature type="transmembrane region" description="Helical" evidence="6">
    <location>
        <begin position="2178"/>
        <end position="2203"/>
    </location>
</feature>
<feature type="repeat" description="CSPG" evidence="5">
    <location>
        <begin position="553"/>
        <end position="646"/>
    </location>
</feature>
<evidence type="ECO:0000256" key="6">
    <source>
        <dbReference type="SAM" id="Phobius"/>
    </source>
</evidence>
<gene>
    <name evidence="9" type="primary">CSPG4</name>
</gene>
<feature type="domain" description="Laminin G" evidence="8">
    <location>
        <begin position="16"/>
        <end position="192"/>
    </location>
</feature>
<feature type="repeat" description="CSPG" evidence="5">
    <location>
        <begin position="890"/>
        <end position="983"/>
    </location>
</feature>
<dbReference type="InterPro" id="IPR001791">
    <property type="entry name" value="Laminin_G"/>
</dbReference>
<reference evidence="9 10" key="1">
    <citation type="submission" date="2020-06" db="EMBL/GenBank/DDBJ databases">
        <authorList>
            <consortium name="Wellcome Sanger Institute Data Sharing"/>
        </authorList>
    </citation>
    <scope>NUCLEOTIDE SEQUENCE [LARGE SCALE GENOMIC DNA]</scope>
</reference>
<dbReference type="GeneID" id="114767509"/>
<evidence type="ECO:0000259" key="8">
    <source>
        <dbReference type="PROSITE" id="PS50025"/>
    </source>
</evidence>
<evidence type="ECO:0000313" key="10">
    <source>
        <dbReference type="Proteomes" id="UP000694580"/>
    </source>
</evidence>
<evidence type="ECO:0000256" key="3">
    <source>
        <dbReference type="ARBA" id="ARBA00023180"/>
    </source>
</evidence>
<dbReference type="RefSeq" id="XP_028815229.1">
    <property type="nucleotide sequence ID" value="XM_028959396.1"/>
</dbReference>
<comment type="caution">
    <text evidence="4">Lacks conserved residue(s) required for the propagation of feature annotation.</text>
</comment>